<comment type="caution">
    <text evidence="4">The sequence shown here is derived from an EMBL/GenBank/DDBJ whole genome shotgun (WGS) entry which is preliminary data.</text>
</comment>
<feature type="domain" description="FAS1" evidence="3">
    <location>
        <begin position="253"/>
        <end position="394"/>
    </location>
</feature>
<dbReference type="EMBL" id="BDSP01000228">
    <property type="protein sequence ID" value="GAX25600.1"/>
    <property type="molecule type" value="Genomic_DNA"/>
</dbReference>
<feature type="region of interest" description="Disordered" evidence="1">
    <location>
        <begin position="47"/>
        <end position="239"/>
    </location>
</feature>
<reference evidence="4 5" key="1">
    <citation type="journal article" date="2015" name="Plant Cell">
        <title>Oil accumulation by the oleaginous diatom Fistulifera solaris as revealed by the genome and transcriptome.</title>
        <authorList>
            <person name="Tanaka T."/>
            <person name="Maeda Y."/>
            <person name="Veluchamy A."/>
            <person name="Tanaka M."/>
            <person name="Abida H."/>
            <person name="Marechal E."/>
            <person name="Bowler C."/>
            <person name="Muto M."/>
            <person name="Sunaga Y."/>
            <person name="Tanaka M."/>
            <person name="Yoshino T."/>
            <person name="Taniguchi T."/>
            <person name="Fukuda Y."/>
            <person name="Nemoto M."/>
            <person name="Matsumoto M."/>
            <person name="Wong P.S."/>
            <person name="Aburatani S."/>
            <person name="Fujibuchi W."/>
        </authorList>
    </citation>
    <scope>NUCLEOTIDE SEQUENCE [LARGE SCALE GENOMIC DNA]</scope>
    <source>
        <strain evidence="4 5">JPCC DA0580</strain>
    </source>
</reference>
<feature type="compositionally biased region" description="Polar residues" evidence="1">
    <location>
        <begin position="158"/>
        <end position="180"/>
    </location>
</feature>
<dbReference type="AlphaFoldDB" id="A0A1Z5KGZ6"/>
<feature type="region of interest" description="Disordered" evidence="1">
    <location>
        <begin position="585"/>
        <end position="605"/>
    </location>
</feature>
<evidence type="ECO:0000313" key="4">
    <source>
        <dbReference type="EMBL" id="GAX25600.1"/>
    </source>
</evidence>
<dbReference type="InterPro" id="IPR000782">
    <property type="entry name" value="FAS1_domain"/>
</dbReference>
<keyword evidence="2" id="KW-0732">Signal</keyword>
<dbReference type="InterPro" id="IPR050904">
    <property type="entry name" value="Adhesion/Biosynth-related"/>
</dbReference>
<organism evidence="4 5">
    <name type="scientific">Fistulifera solaris</name>
    <name type="common">Oleaginous diatom</name>
    <dbReference type="NCBI Taxonomy" id="1519565"/>
    <lineage>
        <taxon>Eukaryota</taxon>
        <taxon>Sar</taxon>
        <taxon>Stramenopiles</taxon>
        <taxon>Ochrophyta</taxon>
        <taxon>Bacillariophyta</taxon>
        <taxon>Bacillariophyceae</taxon>
        <taxon>Bacillariophycidae</taxon>
        <taxon>Naviculales</taxon>
        <taxon>Naviculaceae</taxon>
        <taxon>Fistulifera</taxon>
    </lineage>
</organism>
<evidence type="ECO:0000256" key="1">
    <source>
        <dbReference type="SAM" id="MobiDB-lite"/>
    </source>
</evidence>
<dbReference type="InParanoid" id="A0A1Z5KGZ6"/>
<feature type="domain" description="FAS1" evidence="3">
    <location>
        <begin position="400"/>
        <end position="530"/>
    </location>
</feature>
<evidence type="ECO:0000259" key="3">
    <source>
        <dbReference type="PROSITE" id="PS50213"/>
    </source>
</evidence>
<accession>A0A1Z5KGZ6</accession>
<proteinExistence type="predicted"/>
<sequence length="795" mass="85123">MLFRPILLSLLPMMALASGVSHHNKIEYDYMDPSRGYKGDTVERSQAVTSRYPDKHQPPSHSRKKGSGDKKRIKSHHSRKDPVKKHRAPSHKIDHKENTILSPTSEDDYVAQEHATPSPSSKTGHSTDRKRRTPAPSKRRTPAPSSKAGHSDTDRKTSSPTDRSSATEYPTLSPTDTRGSTEAPANGSFDTEYPTLSPTEAYGSIDRDTEAPVEPGVTPSPTVENTLTDIPTPSYLPTITPTAQDTSITVTGDSTIYDVIQQDDDLATLVTLVDTTGMDELLSNNSVALTLFAPVNNALVDTPAYMLTENWRVHLTCILLFHLLPYPATSDVFVDGFSTETMWGEAIYFTRDSANLRSNHIDIYVNGFAFSDNPILESNYAASNGYVHKVRDLMFPTFMTQTLLDVVNGLESLTTLSELVASVGAEDELTAMNRTMFAPTNEAFAAIPSDALSTLTSNPEAVRTVLLYHLCYNVYPDFLLEDGDVLETVLGPTLEISLVNDSPLVNSEASTLQPNVLARNGLLHVIDTVLIPPVEPEDASDVPSDVPSDFPSIGVDPQDIPTISPQPSDLASDLPSDFQSDIPSSVDVEPENVPTMSPSVISDVPSDIPSVITNLDPESIPTMSLQPSTDAAADTPSDVPSLLLVEPEGVPSTAPQASTIPSDIPSSIPVEVESVPSTAPQVSTIPSDIPSSIPAEPQEVPSTDPQASTIPSDIPSISNVEPEAAPTVSPQPTVVASTIPSDVPSLAKGNETIANVTALNTTSRQDEVSGEPESGAASWSNGSLLLWACVSFLFG</sequence>
<dbReference type="Proteomes" id="UP000198406">
    <property type="component" value="Unassembled WGS sequence"/>
</dbReference>
<feature type="signal peptide" evidence="2">
    <location>
        <begin position="1"/>
        <end position="17"/>
    </location>
</feature>
<feature type="chain" id="PRO_5013255683" description="FAS1 domain-containing protein" evidence="2">
    <location>
        <begin position="18"/>
        <end position="795"/>
    </location>
</feature>
<gene>
    <name evidence="4" type="ORF">FisN_28Hh072</name>
</gene>
<dbReference type="PANTHER" id="PTHR10900:SF77">
    <property type="entry name" value="FI19380P1"/>
    <property type="match status" value="1"/>
</dbReference>
<feature type="compositionally biased region" description="Polar residues" evidence="1">
    <location>
        <begin position="219"/>
        <end position="239"/>
    </location>
</feature>
<feature type="compositionally biased region" description="Polar residues" evidence="1">
    <location>
        <begin position="115"/>
        <end position="124"/>
    </location>
</feature>
<dbReference type="InterPro" id="IPR036378">
    <property type="entry name" value="FAS1_dom_sf"/>
</dbReference>
<evidence type="ECO:0000313" key="5">
    <source>
        <dbReference type="Proteomes" id="UP000198406"/>
    </source>
</evidence>
<name>A0A1Z5KGZ6_FISSO</name>
<dbReference type="Gene3D" id="2.30.180.10">
    <property type="entry name" value="FAS1 domain"/>
    <property type="match status" value="2"/>
</dbReference>
<dbReference type="PROSITE" id="PS50213">
    <property type="entry name" value="FAS1"/>
    <property type="match status" value="2"/>
</dbReference>
<dbReference type="OrthoDB" id="286301at2759"/>
<feature type="compositionally biased region" description="Basic residues" evidence="1">
    <location>
        <begin position="128"/>
        <end position="141"/>
    </location>
</feature>
<protein>
    <recommendedName>
        <fullName evidence="3">FAS1 domain-containing protein</fullName>
    </recommendedName>
</protein>
<dbReference type="SUPFAM" id="SSF82153">
    <property type="entry name" value="FAS1 domain"/>
    <property type="match status" value="2"/>
</dbReference>
<feature type="compositionally biased region" description="Basic residues" evidence="1">
    <location>
        <begin position="61"/>
        <end position="90"/>
    </location>
</feature>
<dbReference type="PANTHER" id="PTHR10900">
    <property type="entry name" value="PERIOSTIN-RELATED"/>
    <property type="match status" value="1"/>
</dbReference>
<evidence type="ECO:0000256" key="2">
    <source>
        <dbReference type="SAM" id="SignalP"/>
    </source>
</evidence>
<dbReference type="Pfam" id="PF02469">
    <property type="entry name" value="Fasciclin"/>
    <property type="match status" value="2"/>
</dbReference>
<dbReference type="SMART" id="SM00554">
    <property type="entry name" value="FAS1"/>
    <property type="match status" value="2"/>
</dbReference>
<keyword evidence="5" id="KW-1185">Reference proteome</keyword>